<evidence type="ECO:0008006" key="6">
    <source>
        <dbReference type="Google" id="ProtNLM"/>
    </source>
</evidence>
<dbReference type="eggNOG" id="ENOG5032447">
    <property type="taxonomic scope" value="Bacteria"/>
</dbReference>
<organism evidence="4 5">
    <name type="scientific">Oribacterium sinus F0268</name>
    <dbReference type="NCBI Taxonomy" id="585501"/>
    <lineage>
        <taxon>Bacteria</taxon>
        <taxon>Bacillati</taxon>
        <taxon>Bacillota</taxon>
        <taxon>Clostridia</taxon>
        <taxon>Lachnospirales</taxon>
        <taxon>Lachnospiraceae</taxon>
        <taxon>Oribacterium</taxon>
    </lineage>
</organism>
<accession>C2KZC5</accession>
<dbReference type="STRING" id="585501.HMPREF6123_1844"/>
<feature type="region of interest" description="Disordered" evidence="1">
    <location>
        <begin position="508"/>
        <end position="555"/>
    </location>
</feature>
<protein>
    <recommendedName>
        <fullName evidence="6">LPXTG-motif cell wall anchor domain protein</fullName>
    </recommendedName>
</protein>
<keyword evidence="2" id="KW-0812">Transmembrane</keyword>
<gene>
    <name evidence="4" type="ORF">HMPREF6123_1844</name>
</gene>
<keyword evidence="3" id="KW-0732">Signal</keyword>
<name>C2KZC5_9FIRM</name>
<feature type="transmembrane region" description="Helical" evidence="2">
    <location>
        <begin position="602"/>
        <end position="621"/>
    </location>
</feature>
<reference evidence="4 5" key="1">
    <citation type="submission" date="2009-04" db="EMBL/GenBank/DDBJ databases">
        <authorList>
            <person name="Qin X."/>
            <person name="Bachman B."/>
            <person name="Battles P."/>
            <person name="Bell A."/>
            <person name="Bess C."/>
            <person name="Bickham C."/>
            <person name="Chaboub L."/>
            <person name="Chen D."/>
            <person name="Coyle M."/>
            <person name="Deiros D.R."/>
            <person name="Dinh H."/>
            <person name="Forbes L."/>
            <person name="Fowler G."/>
            <person name="Francisco L."/>
            <person name="Fu Q."/>
            <person name="Gubbala S."/>
            <person name="Hale W."/>
            <person name="Han Y."/>
            <person name="Hemphill L."/>
            <person name="Highlander S.K."/>
            <person name="Hirani K."/>
            <person name="Hogues M."/>
            <person name="Jackson L."/>
            <person name="Jakkamsetti A."/>
            <person name="Javaid M."/>
            <person name="Jiang H."/>
            <person name="Korchina V."/>
            <person name="Kovar C."/>
            <person name="Lara F."/>
            <person name="Lee S."/>
            <person name="Mata R."/>
            <person name="Mathew T."/>
            <person name="Moen C."/>
            <person name="Morales K."/>
            <person name="Munidasa M."/>
            <person name="Nazareth L."/>
            <person name="Ngo R."/>
            <person name="Nguyen L."/>
            <person name="Okwuonu G."/>
            <person name="Ongeri F."/>
            <person name="Patil S."/>
            <person name="Petrosino J."/>
            <person name="Pham C."/>
            <person name="Pham P."/>
            <person name="Pu L.-L."/>
            <person name="Puazo M."/>
            <person name="Raj R."/>
            <person name="Reid J."/>
            <person name="Rouhana J."/>
            <person name="Saada N."/>
            <person name="Shang Y."/>
            <person name="Simmons D."/>
            <person name="Thornton R."/>
            <person name="Warren J."/>
            <person name="Weissenberger G."/>
            <person name="Zhang J."/>
            <person name="Zhang L."/>
            <person name="Zhou C."/>
            <person name="Zhu D."/>
            <person name="Muzny D."/>
            <person name="Worley K."/>
            <person name="Gibbs R."/>
        </authorList>
    </citation>
    <scope>NUCLEOTIDE SEQUENCE [LARGE SCALE GENOMIC DNA]</scope>
    <source>
        <strain evidence="4 5">F0268</strain>
    </source>
</reference>
<keyword evidence="5" id="KW-1185">Reference proteome</keyword>
<feature type="signal peptide" evidence="3">
    <location>
        <begin position="1"/>
        <end position="30"/>
    </location>
</feature>
<dbReference type="InParanoid" id="C2KZC5"/>
<evidence type="ECO:0000256" key="3">
    <source>
        <dbReference type="SAM" id="SignalP"/>
    </source>
</evidence>
<comment type="caution">
    <text evidence="4">The sequence shown here is derived from an EMBL/GenBank/DDBJ whole genome shotgun (WGS) entry which is preliminary data.</text>
</comment>
<dbReference type="Proteomes" id="UP000004121">
    <property type="component" value="Unassembled WGS sequence"/>
</dbReference>
<dbReference type="HOGENOM" id="CLU_436045_0_0_9"/>
<dbReference type="EMBL" id="ACKX01000184">
    <property type="protein sequence ID" value="EEJ50878.1"/>
    <property type="molecule type" value="Genomic_DNA"/>
</dbReference>
<feature type="compositionally biased region" description="Low complexity" evidence="1">
    <location>
        <begin position="522"/>
        <end position="533"/>
    </location>
</feature>
<evidence type="ECO:0000313" key="5">
    <source>
        <dbReference type="Proteomes" id="UP000004121"/>
    </source>
</evidence>
<evidence type="ECO:0000256" key="1">
    <source>
        <dbReference type="SAM" id="MobiDB-lite"/>
    </source>
</evidence>
<dbReference type="AlphaFoldDB" id="C2KZC5"/>
<keyword evidence="2" id="KW-0472">Membrane</keyword>
<evidence type="ECO:0000256" key="2">
    <source>
        <dbReference type="SAM" id="Phobius"/>
    </source>
</evidence>
<sequence length="627" mass="65229">MKMKKKNLKVQVAALAMTGAMVAIPMNARAEEVNPASAATTGTMEVAAEAATGVTSGAAAETATGAIAGVVAEAGTGATVATAPGAGTASGREGAVVTVEEAAVDPGTTAPNNVNTVLSEDQKQGTDISTHADITRGGQARPVIHVDTTVTAEDAKGEKTIVESHPGVEDNVITRLKNKDVVLQGDLSIKKDESTEAYDSTNTAAHPVNKEDSYSLKADLDVSPVTNAINASSGIIPGSNDIFVNNLETGLRSTFTLGDDLEGSFHLPTDLEDAKKHYELSSADGNPMIYRINYGKSSFSKKKVSLVMDLDLTQMKPLAKQGSDENAANERIYGKDPVTGKAYPIENFNPSPATGRHATTSVFGNLQELINNSAQKIQLVMKGLKINATSSNRVETETETEKNISTEGSIAGTLVGYMKSDLWYVYSSGNTSYVWGAVQNDAGRDKVSGQGNDKVLLTVKMNTVEPKSNPVQPVNPAQPVNPVNPEQPAQPVIPVTPETPVVPAPPTNPSIGGTSNGGGGRSSSRVTVSTVSNAPSNPGIVLGESRPTASTLGGEVLGENRETPVAETVEKKQGTVLGESRPSVNGVSDRATVATGDYNFTGLWASLFGISLASLAGFVVLQKKKEN</sequence>
<keyword evidence="2" id="KW-1133">Transmembrane helix</keyword>
<proteinExistence type="predicted"/>
<evidence type="ECO:0000313" key="4">
    <source>
        <dbReference type="EMBL" id="EEJ50878.1"/>
    </source>
</evidence>
<feature type="chain" id="PRO_5002913821" description="LPXTG-motif cell wall anchor domain protein" evidence="3">
    <location>
        <begin position="31"/>
        <end position="627"/>
    </location>
</feature>